<proteinExistence type="predicted"/>
<feature type="compositionally biased region" description="Acidic residues" evidence="1">
    <location>
        <begin position="235"/>
        <end position="245"/>
    </location>
</feature>
<dbReference type="AlphaFoldDB" id="A0A9W6YSH1"/>
<evidence type="ECO:0000256" key="1">
    <source>
        <dbReference type="SAM" id="MobiDB-lite"/>
    </source>
</evidence>
<evidence type="ECO:0000313" key="3">
    <source>
        <dbReference type="Proteomes" id="UP001165063"/>
    </source>
</evidence>
<evidence type="ECO:0000313" key="2">
    <source>
        <dbReference type="EMBL" id="GMG20650.1"/>
    </source>
</evidence>
<feature type="compositionally biased region" description="Polar residues" evidence="1">
    <location>
        <begin position="1017"/>
        <end position="1027"/>
    </location>
</feature>
<sequence length="1131" mass="127568">MSTNVNMPVAIPTSAQTKQRNGSQFIKGSDLEIIKFNYIITELPLKETLFIIESCFKHSFQLSELLHFIKDGRNSTDEDDDKHYVHPKITKLLKHLFCKLPIELRSWESLHENPTTTINNTYGNVPMSPMTPAPVNQSFESQKGRQPESVLQQQLLQQPSMLQQSQFSQVGSVSDGGNASNSGFELEDDGDEPGLFYLKIQPIRGHISSFSDFEKFDKLLNFLISLEVSDRYGDFDDGDSDEDEDVEKKPISKLIIDKNISIPQDPGMSFDPYNHQYTSNHQNDEHDDIQSSPQSSTHSYSTGSSHSHQNSASNTNSNLTTGSNEQDSKLRFKFNKILQHAQKIYCFQIGSIYNFLNLNWISHVVFLELNNLKADEFLSLEMLMKFKKLEKLVVFVYCGGRDLGYGNGRTGSIGGSNDVNIGNLEPVFKFASISKHLEKCCINLQLGYDVGLNLDVLNSIHRNFDLVQYPDGKAGGDKEMIRNGLIPELRIFDDVNVWRFEGFYNELMSKLGSGSRSDSESHDEAESDCNSKFKIENRTNAELQRLQRLQINTEIQRMNKKRVKRLNLCNSLKAIDFCIGQDKGFQFEWLAKFPNLQQLMLDLRFDCPDPIVFDSNIFVTPQSPLPLPKPKSPTPVLASEEMNSSNSSTILSSLSLQPRSNITQSLRLLDIVGLSNTGFIDLSHFEKLTSLSVWNCCLHESFFKFLPNSLIRLHLGELILVFDEDLEFDLEEAVNDELEGEGNDLEDKVVENEENEDDSVDQNNAEGLEEGDEVENEEEGEEEEEEEEEEEDLVDDSEVISNIADDIGTKTSLNEESEDLSPQPEQQHHQEEQPQSHNEGNFLTLPTSLQIIEMTSIEEVQFVPSIGSNWSKLHSLTSAKFVIAATGIPLVETFQCLPSQLYSLECFFLSRSNISPDIPFFHFSNLKNLKLNGLIYGCLDCCCLPFGLQDLEIGSAGSGCGCSSGILFKGWFPETLKRLKINLIKFDPFNCYIPSDIDDVENEGELDEEDDGFEMETSFNSNSDGSGPYTTSQLLNILLRKTHLEKLELELSGPEVDLNEFNFKSLKIVQLFISSDGFQTTNVLRLTSLPDSIIKFGCRCLFGDVVLVIPEDAKGIENCGLLDVVYEVFYS</sequence>
<comment type="caution">
    <text evidence="2">The sequence shown here is derived from an EMBL/GenBank/DDBJ whole genome shotgun (WGS) entry which is preliminary data.</text>
</comment>
<reference evidence="2" key="1">
    <citation type="submission" date="2023-04" db="EMBL/GenBank/DDBJ databases">
        <title>Ambrosiozyma monospora NBRC 1965.</title>
        <authorList>
            <person name="Ichikawa N."/>
            <person name="Sato H."/>
            <person name="Tonouchi N."/>
        </authorList>
    </citation>
    <scope>NUCLEOTIDE SEQUENCE</scope>
    <source>
        <strain evidence="2">NBRC 1965</strain>
    </source>
</reference>
<protein>
    <submittedName>
        <fullName evidence="2">Unnamed protein product</fullName>
    </submittedName>
</protein>
<accession>A0A9W6YSH1</accession>
<feature type="compositionally biased region" description="Low complexity" evidence="1">
    <location>
        <begin position="290"/>
        <end position="324"/>
    </location>
</feature>
<organism evidence="2 3">
    <name type="scientific">Ambrosiozyma monospora</name>
    <name type="common">Yeast</name>
    <name type="synonym">Endomycopsis monosporus</name>
    <dbReference type="NCBI Taxonomy" id="43982"/>
    <lineage>
        <taxon>Eukaryota</taxon>
        <taxon>Fungi</taxon>
        <taxon>Dikarya</taxon>
        <taxon>Ascomycota</taxon>
        <taxon>Saccharomycotina</taxon>
        <taxon>Pichiomycetes</taxon>
        <taxon>Pichiales</taxon>
        <taxon>Pichiaceae</taxon>
        <taxon>Ambrosiozyma</taxon>
    </lineage>
</organism>
<feature type="region of interest" description="Disordered" evidence="1">
    <location>
        <begin position="262"/>
        <end position="324"/>
    </location>
</feature>
<feature type="region of interest" description="Disordered" evidence="1">
    <location>
        <begin position="231"/>
        <end position="250"/>
    </location>
</feature>
<feature type="region of interest" description="Disordered" evidence="1">
    <location>
        <begin position="1004"/>
        <end position="1027"/>
    </location>
</feature>
<dbReference type="EMBL" id="BSXU01000427">
    <property type="protein sequence ID" value="GMG20650.1"/>
    <property type="molecule type" value="Genomic_DNA"/>
</dbReference>
<feature type="compositionally biased region" description="Acidic residues" evidence="1">
    <location>
        <begin position="1004"/>
        <end position="1014"/>
    </location>
</feature>
<gene>
    <name evidence="2" type="ORF">Amon01_000138900</name>
</gene>
<feature type="compositionally biased region" description="Low complexity" evidence="1">
    <location>
        <begin position="147"/>
        <end position="177"/>
    </location>
</feature>
<dbReference type="Proteomes" id="UP001165063">
    <property type="component" value="Unassembled WGS sequence"/>
</dbReference>
<keyword evidence="3" id="KW-1185">Reference proteome</keyword>
<feature type="region of interest" description="Disordered" evidence="1">
    <location>
        <begin position="813"/>
        <end position="841"/>
    </location>
</feature>
<feature type="region of interest" description="Disordered" evidence="1">
    <location>
        <begin position="737"/>
        <end position="799"/>
    </location>
</feature>
<name>A0A9W6YSH1_AMBMO</name>
<feature type="compositionally biased region" description="Acidic residues" evidence="1">
    <location>
        <begin position="767"/>
        <end position="798"/>
    </location>
</feature>
<feature type="region of interest" description="Disordered" evidence="1">
    <location>
        <begin position="127"/>
        <end position="188"/>
    </location>
</feature>